<proteinExistence type="predicted"/>
<feature type="region of interest" description="Disordered" evidence="1">
    <location>
        <begin position="1"/>
        <end position="21"/>
    </location>
</feature>
<comment type="caution">
    <text evidence="2">The sequence shown here is derived from an EMBL/GenBank/DDBJ whole genome shotgun (WGS) entry which is preliminary data.</text>
</comment>
<dbReference type="Proteomes" id="UP000184267">
    <property type="component" value="Unassembled WGS sequence"/>
</dbReference>
<reference evidence="2 3" key="1">
    <citation type="submission" date="2016-10" db="EMBL/GenBank/DDBJ databases">
        <title>Genome sequence of the basidiomycete white-rot fungus Trametes pubescens.</title>
        <authorList>
            <person name="Makela M.R."/>
            <person name="Granchi Z."/>
            <person name="Peng M."/>
            <person name="De Vries R.P."/>
            <person name="Grigoriev I."/>
            <person name="Riley R."/>
            <person name="Hilden K."/>
        </authorList>
    </citation>
    <scope>NUCLEOTIDE SEQUENCE [LARGE SCALE GENOMIC DNA]</scope>
    <source>
        <strain evidence="2 3">FBCC735</strain>
    </source>
</reference>
<evidence type="ECO:0000256" key="1">
    <source>
        <dbReference type="SAM" id="MobiDB-lite"/>
    </source>
</evidence>
<gene>
    <name evidence="2" type="ORF">TRAPUB_2303</name>
</gene>
<dbReference type="EMBL" id="MNAD01001252">
    <property type="protein sequence ID" value="OJT06844.1"/>
    <property type="molecule type" value="Genomic_DNA"/>
</dbReference>
<name>A0A1M2VGV6_TRAPU</name>
<keyword evidence="3" id="KW-1185">Reference proteome</keyword>
<accession>A0A1M2VGV6</accession>
<protein>
    <submittedName>
        <fullName evidence="2">Uncharacterized protein</fullName>
    </submittedName>
</protein>
<organism evidence="2 3">
    <name type="scientific">Trametes pubescens</name>
    <name type="common">White-rot fungus</name>
    <dbReference type="NCBI Taxonomy" id="154538"/>
    <lineage>
        <taxon>Eukaryota</taxon>
        <taxon>Fungi</taxon>
        <taxon>Dikarya</taxon>
        <taxon>Basidiomycota</taxon>
        <taxon>Agaricomycotina</taxon>
        <taxon>Agaricomycetes</taxon>
        <taxon>Polyporales</taxon>
        <taxon>Polyporaceae</taxon>
        <taxon>Trametes</taxon>
    </lineage>
</organism>
<evidence type="ECO:0000313" key="3">
    <source>
        <dbReference type="Proteomes" id="UP000184267"/>
    </source>
</evidence>
<dbReference type="AlphaFoldDB" id="A0A1M2VGV6"/>
<feature type="region of interest" description="Disordered" evidence="1">
    <location>
        <begin position="37"/>
        <end position="77"/>
    </location>
</feature>
<feature type="compositionally biased region" description="Low complexity" evidence="1">
    <location>
        <begin position="51"/>
        <end position="69"/>
    </location>
</feature>
<sequence>MHTVPMHHGAHARKVPAASGEKKIRVVRAHFIAFRGGETQTDGSRRGLASPGHGALAARARAPPRQCAGASGGVRTV</sequence>
<evidence type="ECO:0000313" key="2">
    <source>
        <dbReference type="EMBL" id="OJT06844.1"/>
    </source>
</evidence>